<sequence>MYERFYEAFAQMGEPNIPIDKELMQSAEFYALLDRLRQHAEEHQRDHWIQCNLCAKWRIISYDTMVAAKDDEWTCKQLRPPFTSCRTMQTKREIMGGRYAAAGADMEDLQAANAWDLPGDVEAGPDLDAARSPSSGMPSPSSSPVGPLNPSEEAGLTRLASVGGAFTQTDVDDVQLDGSRGAAPVQLQLPSQQPSSQAACMRTLRNLTKLPGRQSKPVQAGAALPQERWQVLTGLELARQARIAANRAYLAGLKVGPEAMHEGRIKPLALNDPLMLLAAKTMAQQAALKEASNQVEEAKRRWQWGGCARTKRRIELQAELVAMDEEDVAAEALVHAAVAALQEVKMQQAA</sequence>
<proteinExistence type="predicted"/>
<evidence type="ECO:0000259" key="5">
    <source>
        <dbReference type="PROSITE" id="PS51050"/>
    </source>
</evidence>
<protein>
    <recommendedName>
        <fullName evidence="5">CW-type domain-containing protein</fullName>
    </recommendedName>
</protein>
<keyword evidence="1" id="KW-0479">Metal-binding</keyword>
<evidence type="ECO:0000313" key="7">
    <source>
        <dbReference type="Proteomes" id="UP001485043"/>
    </source>
</evidence>
<dbReference type="PROSITE" id="PS51050">
    <property type="entry name" value="ZF_CW"/>
    <property type="match status" value="1"/>
</dbReference>
<keyword evidence="2" id="KW-0863">Zinc-finger</keyword>
<dbReference type="InterPro" id="IPR011124">
    <property type="entry name" value="Znf_CW"/>
</dbReference>
<dbReference type="AlphaFoldDB" id="A0AAW1SQQ6"/>
<feature type="domain" description="CW-type" evidence="5">
    <location>
        <begin position="42"/>
        <end position="93"/>
    </location>
</feature>
<keyword evidence="3" id="KW-0862">Zinc</keyword>
<dbReference type="Pfam" id="PF07496">
    <property type="entry name" value="zf-CW"/>
    <property type="match status" value="1"/>
</dbReference>
<gene>
    <name evidence="6" type="ORF">WJX84_005639</name>
</gene>
<evidence type="ECO:0000256" key="2">
    <source>
        <dbReference type="ARBA" id="ARBA00022771"/>
    </source>
</evidence>
<comment type="caution">
    <text evidence="6">The sequence shown here is derived from an EMBL/GenBank/DDBJ whole genome shotgun (WGS) entry which is preliminary data.</text>
</comment>
<reference evidence="6 7" key="1">
    <citation type="journal article" date="2024" name="Nat. Commun.">
        <title>Phylogenomics reveals the evolutionary origins of lichenization in chlorophyte algae.</title>
        <authorList>
            <person name="Puginier C."/>
            <person name="Libourel C."/>
            <person name="Otte J."/>
            <person name="Skaloud P."/>
            <person name="Haon M."/>
            <person name="Grisel S."/>
            <person name="Petersen M."/>
            <person name="Berrin J.G."/>
            <person name="Delaux P.M."/>
            <person name="Dal Grande F."/>
            <person name="Keller J."/>
        </authorList>
    </citation>
    <scope>NUCLEOTIDE SEQUENCE [LARGE SCALE GENOMIC DNA]</scope>
    <source>
        <strain evidence="6 7">SAG 2523</strain>
    </source>
</reference>
<accession>A0AAW1SQQ6</accession>
<dbReference type="Gene3D" id="3.30.40.100">
    <property type="match status" value="1"/>
</dbReference>
<keyword evidence="7" id="KW-1185">Reference proteome</keyword>
<evidence type="ECO:0000256" key="1">
    <source>
        <dbReference type="ARBA" id="ARBA00022723"/>
    </source>
</evidence>
<evidence type="ECO:0000256" key="3">
    <source>
        <dbReference type="ARBA" id="ARBA00022833"/>
    </source>
</evidence>
<feature type="compositionally biased region" description="Low complexity" evidence="4">
    <location>
        <begin position="132"/>
        <end position="151"/>
    </location>
</feature>
<dbReference type="EMBL" id="JALJOV010001211">
    <property type="protein sequence ID" value="KAK9852094.1"/>
    <property type="molecule type" value="Genomic_DNA"/>
</dbReference>
<organism evidence="6 7">
    <name type="scientific">Apatococcus fuscideae</name>
    <dbReference type="NCBI Taxonomy" id="2026836"/>
    <lineage>
        <taxon>Eukaryota</taxon>
        <taxon>Viridiplantae</taxon>
        <taxon>Chlorophyta</taxon>
        <taxon>core chlorophytes</taxon>
        <taxon>Trebouxiophyceae</taxon>
        <taxon>Chlorellales</taxon>
        <taxon>Chlorellaceae</taxon>
        <taxon>Apatococcus</taxon>
    </lineage>
</organism>
<dbReference type="GO" id="GO:0008270">
    <property type="term" value="F:zinc ion binding"/>
    <property type="evidence" value="ECO:0007669"/>
    <property type="project" value="UniProtKB-KW"/>
</dbReference>
<evidence type="ECO:0000256" key="4">
    <source>
        <dbReference type="SAM" id="MobiDB-lite"/>
    </source>
</evidence>
<dbReference type="Proteomes" id="UP001485043">
    <property type="component" value="Unassembled WGS sequence"/>
</dbReference>
<evidence type="ECO:0000313" key="6">
    <source>
        <dbReference type="EMBL" id="KAK9852094.1"/>
    </source>
</evidence>
<feature type="region of interest" description="Disordered" evidence="4">
    <location>
        <begin position="117"/>
        <end position="153"/>
    </location>
</feature>
<name>A0AAW1SQQ6_9CHLO</name>